<reference evidence="1 2" key="1">
    <citation type="journal article" date="2018" name="Nat. Ecol. Evol.">
        <title>Pezizomycetes genomes reveal the molecular basis of ectomycorrhizal truffle lifestyle.</title>
        <authorList>
            <person name="Murat C."/>
            <person name="Payen T."/>
            <person name="Noel B."/>
            <person name="Kuo A."/>
            <person name="Morin E."/>
            <person name="Chen J."/>
            <person name="Kohler A."/>
            <person name="Krizsan K."/>
            <person name="Balestrini R."/>
            <person name="Da Silva C."/>
            <person name="Montanini B."/>
            <person name="Hainaut M."/>
            <person name="Levati E."/>
            <person name="Barry K.W."/>
            <person name="Belfiori B."/>
            <person name="Cichocki N."/>
            <person name="Clum A."/>
            <person name="Dockter R.B."/>
            <person name="Fauchery L."/>
            <person name="Guy J."/>
            <person name="Iotti M."/>
            <person name="Le Tacon F."/>
            <person name="Lindquist E.A."/>
            <person name="Lipzen A."/>
            <person name="Malagnac F."/>
            <person name="Mello A."/>
            <person name="Molinier V."/>
            <person name="Miyauchi S."/>
            <person name="Poulain J."/>
            <person name="Riccioni C."/>
            <person name="Rubini A."/>
            <person name="Sitrit Y."/>
            <person name="Splivallo R."/>
            <person name="Traeger S."/>
            <person name="Wang M."/>
            <person name="Zifcakova L."/>
            <person name="Wipf D."/>
            <person name="Zambonelli A."/>
            <person name="Paolocci F."/>
            <person name="Nowrousian M."/>
            <person name="Ottonello S."/>
            <person name="Baldrian P."/>
            <person name="Spatafora J.W."/>
            <person name="Henrissat B."/>
            <person name="Nagy L.G."/>
            <person name="Aury J.M."/>
            <person name="Wincker P."/>
            <person name="Grigoriev I.V."/>
            <person name="Bonfante P."/>
            <person name="Martin F.M."/>
        </authorList>
    </citation>
    <scope>NUCLEOTIDE SEQUENCE [LARGE SCALE GENOMIC DNA]</scope>
    <source>
        <strain evidence="1 2">RN42</strain>
    </source>
</reference>
<sequence length="532" mass="59026">MSAPTASPSPSPPKRYRYGIRCDLAEQLLGFAADGKYDEDQGLAKTIEEFSDYPQHLACRKCTHGEGEIFEYLEREPVHNDLAGAKSLLSSIEAMTNEDGSFNVDALRTAFVDKMKFSLGISPDKPDDMQFDVKRARALVRLYQAELDTIKFLFVNPASPPDLNASRHRGDLDTLNCSADVLKAIRNIEIEMYEVLEQPISLEAEGSHSDIAPSTDEEADSDAIDQMLSKLESGIHSVEKMRPKLYRALIPESEEQEQDKRFKKSLTYENLYDLHDRRLKELSARARGSPEGSDIGSDIPSEDYGPEPLAITLLEVKRSLIRRIAIEFFDWFFLPLQSMVEKFRVDYYAAFILGVETYSTTAAIATQNGQAVPVLLTENLIAFADFWNSPVFVECLNTFVRSIGGNPLVFSSRTLEFDSASEAPASEIVPHTSPEAIEETTNTVQAAEGPPSVSAAEGSPTASAADKARLNFLMECEQMGFEQKDLGIRSFFLGAKKPLVIAALTQAVHYARAVNMGPGGLMEPIRRQRTRP</sequence>
<dbReference type="AlphaFoldDB" id="A0A3N4HBM8"/>
<gene>
    <name evidence="1" type="ORF">BJ508DRAFT_315255</name>
</gene>
<name>A0A3N4HBM8_ASCIM</name>
<dbReference type="EMBL" id="ML119896">
    <property type="protein sequence ID" value="RPA71833.1"/>
    <property type="molecule type" value="Genomic_DNA"/>
</dbReference>
<evidence type="ECO:0000313" key="2">
    <source>
        <dbReference type="Proteomes" id="UP000275078"/>
    </source>
</evidence>
<proteinExistence type="predicted"/>
<evidence type="ECO:0000313" key="1">
    <source>
        <dbReference type="EMBL" id="RPA71833.1"/>
    </source>
</evidence>
<protein>
    <submittedName>
        <fullName evidence="1">Uncharacterized protein</fullName>
    </submittedName>
</protein>
<keyword evidence="2" id="KW-1185">Reference proteome</keyword>
<accession>A0A3N4HBM8</accession>
<dbReference type="Proteomes" id="UP000275078">
    <property type="component" value="Unassembled WGS sequence"/>
</dbReference>
<organism evidence="1 2">
    <name type="scientific">Ascobolus immersus RN42</name>
    <dbReference type="NCBI Taxonomy" id="1160509"/>
    <lineage>
        <taxon>Eukaryota</taxon>
        <taxon>Fungi</taxon>
        <taxon>Dikarya</taxon>
        <taxon>Ascomycota</taxon>
        <taxon>Pezizomycotina</taxon>
        <taxon>Pezizomycetes</taxon>
        <taxon>Pezizales</taxon>
        <taxon>Ascobolaceae</taxon>
        <taxon>Ascobolus</taxon>
    </lineage>
</organism>